<name>A0AAW1WQT7_RUBAR</name>
<reference evidence="3 4" key="1">
    <citation type="journal article" date="2023" name="G3 (Bethesda)">
        <title>A chromosome-length genome assembly and annotation of blackberry (Rubus argutus, cv. 'Hillquist').</title>
        <authorList>
            <person name="Bruna T."/>
            <person name="Aryal R."/>
            <person name="Dudchenko O."/>
            <person name="Sargent D.J."/>
            <person name="Mead D."/>
            <person name="Buti M."/>
            <person name="Cavallini A."/>
            <person name="Hytonen T."/>
            <person name="Andres J."/>
            <person name="Pham M."/>
            <person name="Weisz D."/>
            <person name="Mascagni F."/>
            <person name="Usai G."/>
            <person name="Natali L."/>
            <person name="Bassil N."/>
            <person name="Fernandez G.E."/>
            <person name="Lomsadze A."/>
            <person name="Armour M."/>
            <person name="Olukolu B."/>
            <person name="Poorten T."/>
            <person name="Britton C."/>
            <person name="Davik J."/>
            <person name="Ashrafi H."/>
            <person name="Aiden E.L."/>
            <person name="Borodovsky M."/>
            <person name="Worthington M."/>
        </authorList>
    </citation>
    <scope>NUCLEOTIDE SEQUENCE [LARGE SCALE GENOMIC DNA]</scope>
    <source>
        <strain evidence="3">PI 553951</strain>
    </source>
</reference>
<dbReference type="PANTHER" id="PTHR34467">
    <property type="entry name" value="TRANSMEMBRANE PROTEIN"/>
    <property type="match status" value="1"/>
</dbReference>
<sequence>MNSSIKSIGVILLLLTGICSGRDAKGISNVVNPTNPSREVAVEMKMRELIADDAFLDYVKPIPNPRHEKGKPGGADNNYKESMELTYTSNHEMIKGRKLLMELDAMLDYQEPGANPGHEPHKGNGGGNKGGN</sequence>
<evidence type="ECO:0000313" key="3">
    <source>
        <dbReference type="EMBL" id="KAK9926361.1"/>
    </source>
</evidence>
<proteinExistence type="predicted"/>
<accession>A0AAW1WQT7</accession>
<dbReference type="AlphaFoldDB" id="A0AAW1WQT7"/>
<dbReference type="EMBL" id="JBEDUW010000005">
    <property type="protein sequence ID" value="KAK9926361.1"/>
    <property type="molecule type" value="Genomic_DNA"/>
</dbReference>
<evidence type="ECO:0000256" key="1">
    <source>
        <dbReference type="SAM" id="MobiDB-lite"/>
    </source>
</evidence>
<gene>
    <name evidence="3" type="ORF">M0R45_023595</name>
</gene>
<comment type="caution">
    <text evidence="3">The sequence shown here is derived from an EMBL/GenBank/DDBJ whole genome shotgun (WGS) entry which is preliminary data.</text>
</comment>
<dbReference type="Proteomes" id="UP001457282">
    <property type="component" value="Unassembled WGS sequence"/>
</dbReference>
<feature type="compositionally biased region" description="Gly residues" evidence="1">
    <location>
        <begin position="123"/>
        <end position="132"/>
    </location>
</feature>
<feature type="chain" id="PRO_5043475224" evidence="2">
    <location>
        <begin position="22"/>
        <end position="132"/>
    </location>
</feature>
<organism evidence="3 4">
    <name type="scientific">Rubus argutus</name>
    <name type="common">Southern blackberry</name>
    <dbReference type="NCBI Taxonomy" id="59490"/>
    <lineage>
        <taxon>Eukaryota</taxon>
        <taxon>Viridiplantae</taxon>
        <taxon>Streptophyta</taxon>
        <taxon>Embryophyta</taxon>
        <taxon>Tracheophyta</taxon>
        <taxon>Spermatophyta</taxon>
        <taxon>Magnoliopsida</taxon>
        <taxon>eudicotyledons</taxon>
        <taxon>Gunneridae</taxon>
        <taxon>Pentapetalae</taxon>
        <taxon>rosids</taxon>
        <taxon>fabids</taxon>
        <taxon>Rosales</taxon>
        <taxon>Rosaceae</taxon>
        <taxon>Rosoideae</taxon>
        <taxon>Rosoideae incertae sedis</taxon>
        <taxon>Rubus</taxon>
    </lineage>
</organism>
<feature type="region of interest" description="Disordered" evidence="1">
    <location>
        <begin position="61"/>
        <end position="81"/>
    </location>
</feature>
<keyword evidence="2" id="KW-0732">Signal</keyword>
<protein>
    <submittedName>
        <fullName evidence="3">Uncharacterized protein</fullName>
    </submittedName>
</protein>
<feature type="signal peptide" evidence="2">
    <location>
        <begin position="1"/>
        <end position="21"/>
    </location>
</feature>
<feature type="region of interest" description="Disordered" evidence="1">
    <location>
        <begin position="109"/>
        <end position="132"/>
    </location>
</feature>
<evidence type="ECO:0000256" key="2">
    <source>
        <dbReference type="SAM" id="SignalP"/>
    </source>
</evidence>
<evidence type="ECO:0000313" key="4">
    <source>
        <dbReference type="Proteomes" id="UP001457282"/>
    </source>
</evidence>
<keyword evidence="4" id="KW-1185">Reference proteome</keyword>
<dbReference type="PANTHER" id="PTHR34467:SF3">
    <property type="entry name" value="PROTEIN, PUTATIVE-RELATED"/>
    <property type="match status" value="1"/>
</dbReference>